<proteinExistence type="predicted"/>
<gene>
    <name evidence="1" type="ORF">BKA59DRAFT_456078</name>
</gene>
<reference evidence="1" key="1">
    <citation type="journal article" date="2021" name="Nat. Commun.">
        <title>Genetic determinants of endophytism in the Arabidopsis root mycobiome.</title>
        <authorList>
            <person name="Mesny F."/>
            <person name="Miyauchi S."/>
            <person name="Thiergart T."/>
            <person name="Pickel B."/>
            <person name="Atanasova L."/>
            <person name="Karlsson M."/>
            <person name="Huettel B."/>
            <person name="Barry K.W."/>
            <person name="Haridas S."/>
            <person name="Chen C."/>
            <person name="Bauer D."/>
            <person name="Andreopoulos W."/>
            <person name="Pangilinan J."/>
            <person name="LaButti K."/>
            <person name="Riley R."/>
            <person name="Lipzen A."/>
            <person name="Clum A."/>
            <person name="Drula E."/>
            <person name="Henrissat B."/>
            <person name="Kohler A."/>
            <person name="Grigoriev I.V."/>
            <person name="Martin F.M."/>
            <person name="Hacquard S."/>
        </authorList>
    </citation>
    <scope>NUCLEOTIDE SEQUENCE</scope>
    <source>
        <strain evidence="1">MPI-SDFR-AT-0068</strain>
    </source>
</reference>
<dbReference type="EMBL" id="JAGPXF010000005">
    <property type="protein sequence ID" value="KAH7241479.1"/>
    <property type="molecule type" value="Genomic_DNA"/>
</dbReference>
<sequence>MLHAPEVLTAAGYPSARVVEEPRDYDVSKLLERPDIDENAFAGVASIHVLYRTSTGADWGSLCMVTAFSCYHEFVLAIHKSGATTLSGNNPVAVLRRNNGTSQR</sequence>
<evidence type="ECO:0000313" key="2">
    <source>
        <dbReference type="Proteomes" id="UP000813427"/>
    </source>
</evidence>
<dbReference type="Proteomes" id="UP000813427">
    <property type="component" value="Unassembled WGS sequence"/>
</dbReference>
<organism evidence="1 2">
    <name type="scientific">Fusarium tricinctum</name>
    <dbReference type="NCBI Taxonomy" id="61284"/>
    <lineage>
        <taxon>Eukaryota</taxon>
        <taxon>Fungi</taxon>
        <taxon>Dikarya</taxon>
        <taxon>Ascomycota</taxon>
        <taxon>Pezizomycotina</taxon>
        <taxon>Sordariomycetes</taxon>
        <taxon>Hypocreomycetidae</taxon>
        <taxon>Hypocreales</taxon>
        <taxon>Nectriaceae</taxon>
        <taxon>Fusarium</taxon>
        <taxon>Fusarium tricinctum species complex</taxon>
    </lineage>
</organism>
<name>A0A8K0RSU2_9HYPO</name>
<evidence type="ECO:0000313" key="1">
    <source>
        <dbReference type="EMBL" id="KAH7241479.1"/>
    </source>
</evidence>
<accession>A0A8K0RSU2</accession>
<dbReference type="AlphaFoldDB" id="A0A8K0RSU2"/>
<comment type="caution">
    <text evidence="1">The sequence shown here is derived from an EMBL/GenBank/DDBJ whole genome shotgun (WGS) entry which is preliminary data.</text>
</comment>
<keyword evidence="2" id="KW-1185">Reference proteome</keyword>
<protein>
    <submittedName>
        <fullName evidence="1">Uncharacterized protein</fullName>
    </submittedName>
</protein>